<evidence type="ECO:0000313" key="1">
    <source>
        <dbReference type="EMBL" id="KGG51780.1"/>
    </source>
</evidence>
<dbReference type="Pfam" id="PF02466">
    <property type="entry name" value="Tim17"/>
    <property type="match status" value="1"/>
</dbReference>
<reference evidence="1 2" key="1">
    <citation type="submission" date="2014-04" db="EMBL/GenBank/DDBJ databases">
        <title>A new species of microsporidia sheds light on the evolution of extreme parasitism.</title>
        <authorList>
            <person name="Haag K.L."/>
            <person name="James T.Y."/>
            <person name="Larsson R."/>
            <person name="Schaer T.M."/>
            <person name="Refardt D."/>
            <person name="Pombert J.-F."/>
            <person name="Ebert D."/>
        </authorList>
    </citation>
    <scope>NUCLEOTIDE SEQUENCE [LARGE SCALE GENOMIC DNA]</scope>
    <source>
        <strain evidence="1 2">UGP3</strain>
        <tissue evidence="1">Spores</tissue>
    </source>
</reference>
<evidence type="ECO:0000313" key="2">
    <source>
        <dbReference type="Proteomes" id="UP000029725"/>
    </source>
</evidence>
<dbReference type="OrthoDB" id="75343at2759"/>
<proteinExistence type="predicted"/>
<sequence length="144" mass="15155">MFDWSLVVPGYAAAPSQGDRSSSSIDDDRLLEDSSLLSRIDQKLGSIFTPATIEAVQESCPFVAARNGIIGFGFGGILGLFMSGMGSPPLDATGATAPVTVRSVLQEMSSKTWSSAKNLGKVAVIFSTTECIIEGVFDTITKLE</sequence>
<dbReference type="Proteomes" id="UP000029725">
    <property type="component" value="Unassembled WGS sequence"/>
</dbReference>
<protein>
    <submittedName>
        <fullName evidence="1">Uncharacterized protein</fullName>
    </submittedName>
</protein>
<dbReference type="GeneID" id="25259338"/>
<dbReference type="EMBL" id="JMKJ01000199">
    <property type="protein sequence ID" value="KGG51780.1"/>
    <property type="molecule type" value="Genomic_DNA"/>
</dbReference>
<organism evidence="1 2">
    <name type="scientific">Mitosporidium daphniae</name>
    <dbReference type="NCBI Taxonomy" id="1485682"/>
    <lineage>
        <taxon>Eukaryota</taxon>
        <taxon>Fungi</taxon>
        <taxon>Fungi incertae sedis</taxon>
        <taxon>Microsporidia</taxon>
        <taxon>Mitosporidium</taxon>
    </lineage>
</organism>
<name>A0A098VS35_9MICR</name>
<dbReference type="HOGENOM" id="CLU_1796938_0_0_1"/>
<gene>
    <name evidence="1" type="ORF">DI09_27p190</name>
</gene>
<comment type="caution">
    <text evidence="1">The sequence shown here is derived from an EMBL/GenBank/DDBJ whole genome shotgun (WGS) entry which is preliminary data.</text>
</comment>
<dbReference type="RefSeq" id="XP_013238207.1">
    <property type="nucleotide sequence ID" value="XM_013382753.1"/>
</dbReference>
<dbReference type="AlphaFoldDB" id="A0A098VS35"/>
<accession>A0A098VS35</accession>
<keyword evidence="2" id="KW-1185">Reference proteome</keyword>
<dbReference type="VEuPathDB" id="MicrosporidiaDB:DI09_27p190"/>